<gene>
    <name evidence="7" type="ORF">DLM86_10560</name>
</gene>
<sequence>MMNRDAVRTHAGSPPLLAWLHCGVEADAHSRERRCGPLPALYGGERPGVQAGRVQVHRSHIRFRNGRFRLMAQIRSLMYNESDCKVISGLSARRPKEGPTLRGTSRKSFFYRSLGFYLLILFIPSLFLGLSGYSDIVSVMEKEVTSGHEDMLVQIRESIDTKMLELNRIAAEISANPDLTPYALKQGFYHTLQIKPLLRYRVANEFLKEVLLYVKGSDYLISSESTYPLSLFNRSVYKFEYWTPEQLAHALDAESRPVLRPAEYVSMNNGTQERIVAYSIPIPINSREPHGTVLFLISESSLLGYMKYDQTVKTGNTVVLDEHKTPIASLNRRYMDDPSWIGLLADDGGAGTRVVDKGRERLLVSRTVSPQTGWTYVTFVPADDVLRGVHQVGKKWLSFALLITAVGIVAIFGVMRFSYNPIRRLVKLAETKWAQAAQGKLNELEVISAALDQMAKSNEEKDARLLQSRSAVRSHLLSRLLKGEFDGVDSFNAAAREVGLAFPPGTYGVVVFDGPAHEPAWKAALADALDGRVEGGLTVYGRESLEKHQWIAVYGADEETPSGADAAGPFARAKLEVQQRCGVPLTVGIGNRYAETAQIGKSYIEASTAVDFKLIKGRGETIRFSDVMELDAMRPIPHLADELERLKYVIRLGDADKVNAVIAQISDKIKRDGTSLVIARCLCYDVVNTLVKALYDEDKRLAESMFPNVAALLQFETVEQLSESLAASSARWCDLKRTNERGGELLDALTGYIDRHYESPSFSVQALADFVSLSPSYVSRYFKEKTGKTVSDYVHQQRIERAKRMLETRDYPVKDIVQQIGYYDASSFIRKFKNAVGVTPGEYRRQVELREREREPERERMPHISERN</sequence>
<feature type="transmembrane region" description="Helical" evidence="5">
    <location>
        <begin position="396"/>
        <end position="417"/>
    </location>
</feature>
<evidence type="ECO:0000259" key="6">
    <source>
        <dbReference type="PROSITE" id="PS01124"/>
    </source>
</evidence>
<evidence type="ECO:0000256" key="3">
    <source>
        <dbReference type="ARBA" id="ARBA00023163"/>
    </source>
</evidence>
<feature type="transmembrane region" description="Helical" evidence="5">
    <location>
        <begin position="114"/>
        <end position="133"/>
    </location>
</feature>
<dbReference type="Pfam" id="PF17853">
    <property type="entry name" value="GGDEF_2"/>
    <property type="match status" value="1"/>
</dbReference>
<keyword evidence="3" id="KW-0804">Transcription</keyword>
<protein>
    <recommendedName>
        <fullName evidence="6">HTH araC/xylS-type domain-containing protein</fullName>
    </recommendedName>
</protein>
<dbReference type="AlphaFoldDB" id="A0A2V5K6E5"/>
<dbReference type="Gene3D" id="1.10.10.60">
    <property type="entry name" value="Homeodomain-like"/>
    <property type="match status" value="2"/>
</dbReference>
<dbReference type="PANTHER" id="PTHR43280:SF2">
    <property type="entry name" value="HTH-TYPE TRANSCRIPTIONAL REGULATOR EXSA"/>
    <property type="match status" value="1"/>
</dbReference>
<keyword evidence="5" id="KW-1133">Transmembrane helix</keyword>
<keyword evidence="8" id="KW-1185">Reference proteome</keyword>
<dbReference type="GO" id="GO:0003700">
    <property type="term" value="F:DNA-binding transcription factor activity"/>
    <property type="evidence" value="ECO:0007669"/>
    <property type="project" value="InterPro"/>
</dbReference>
<dbReference type="Proteomes" id="UP000247476">
    <property type="component" value="Unassembled WGS sequence"/>
</dbReference>
<evidence type="ECO:0000256" key="1">
    <source>
        <dbReference type="ARBA" id="ARBA00023015"/>
    </source>
</evidence>
<dbReference type="InterPro" id="IPR009057">
    <property type="entry name" value="Homeodomain-like_sf"/>
</dbReference>
<dbReference type="InterPro" id="IPR020449">
    <property type="entry name" value="Tscrpt_reg_AraC-type_HTH"/>
</dbReference>
<keyword evidence="5" id="KW-0472">Membrane</keyword>
<evidence type="ECO:0000313" key="8">
    <source>
        <dbReference type="Proteomes" id="UP000247476"/>
    </source>
</evidence>
<dbReference type="Pfam" id="PF12833">
    <property type="entry name" value="HTH_18"/>
    <property type="match status" value="1"/>
</dbReference>
<organism evidence="7 8">
    <name type="scientific">Paenibacillus flagellatus</name>
    <dbReference type="NCBI Taxonomy" id="2211139"/>
    <lineage>
        <taxon>Bacteria</taxon>
        <taxon>Bacillati</taxon>
        <taxon>Bacillota</taxon>
        <taxon>Bacilli</taxon>
        <taxon>Bacillales</taxon>
        <taxon>Paenibacillaceae</taxon>
        <taxon>Paenibacillus</taxon>
    </lineage>
</organism>
<feature type="region of interest" description="Disordered" evidence="4">
    <location>
        <begin position="849"/>
        <end position="868"/>
    </location>
</feature>
<name>A0A2V5K6E5_9BACL</name>
<dbReference type="InterPro" id="IPR041522">
    <property type="entry name" value="CdaR_GGDEF"/>
</dbReference>
<dbReference type="PRINTS" id="PR00032">
    <property type="entry name" value="HTHARAC"/>
</dbReference>
<dbReference type="SMART" id="SM00342">
    <property type="entry name" value="HTH_ARAC"/>
    <property type="match status" value="1"/>
</dbReference>
<evidence type="ECO:0000313" key="7">
    <source>
        <dbReference type="EMBL" id="PYI54979.1"/>
    </source>
</evidence>
<keyword evidence="2" id="KW-0238">DNA-binding</keyword>
<feature type="domain" description="HTH araC/xylS-type" evidence="6">
    <location>
        <begin position="747"/>
        <end position="846"/>
    </location>
</feature>
<dbReference type="PANTHER" id="PTHR43280">
    <property type="entry name" value="ARAC-FAMILY TRANSCRIPTIONAL REGULATOR"/>
    <property type="match status" value="1"/>
</dbReference>
<evidence type="ECO:0000256" key="2">
    <source>
        <dbReference type="ARBA" id="ARBA00023125"/>
    </source>
</evidence>
<proteinExistence type="predicted"/>
<reference evidence="7 8" key="1">
    <citation type="submission" date="2018-05" db="EMBL/GenBank/DDBJ databases">
        <title>Paenibacillus flagellatus sp. nov., isolated from selenium mineral soil.</title>
        <authorList>
            <person name="Dai X."/>
        </authorList>
    </citation>
    <scope>NUCLEOTIDE SEQUENCE [LARGE SCALE GENOMIC DNA]</scope>
    <source>
        <strain evidence="7 8">DXL2</strain>
    </source>
</reference>
<dbReference type="EMBL" id="QJVJ01000004">
    <property type="protein sequence ID" value="PYI54979.1"/>
    <property type="molecule type" value="Genomic_DNA"/>
</dbReference>
<dbReference type="PROSITE" id="PS01124">
    <property type="entry name" value="HTH_ARAC_FAMILY_2"/>
    <property type="match status" value="1"/>
</dbReference>
<dbReference type="InterPro" id="IPR018060">
    <property type="entry name" value="HTH_AraC"/>
</dbReference>
<accession>A0A2V5K6E5</accession>
<comment type="caution">
    <text evidence="7">The sequence shown here is derived from an EMBL/GenBank/DDBJ whole genome shotgun (WGS) entry which is preliminary data.</text>
</comment>
<keyword evidence="5" id="KW-0812">Transmembrane</keyword>
<dbReference type="GO" id="GO:0043565">
    <property type="term" value="F:sequence-specific DNA binding"/>
    <property type="evidence" value="ECO:0007669"/>
    <property type="project" value="InterPro"/>
</dbReference>
<keyword evidence="1" id="KW-0805">Transcription regulation</keyword>
<evidence type="ECO:0000256" key="5">
    <source>
        <dbReference type="SAM" id="Phobius"/>
    </source>
</evidence>
<evidence type="ECO:0000256" key="4">
    <source>
        <dbReference type="SAM" id="MobiDB-lite"/>
    </source>
</evidence>
<dbReference type="SUPFAM" id="SSF46689">
    <property type="entry name" value="Homeodomain-like"/>
    <property type="match status" value="2"/>
</dbReference>